<dbReference type="Pfam" id="PF13384">
    <property type="entry name" value="HTH_23"/>
    <property type="match status" value="1"/>
</dbReference>
<name>A0ABS1FNN8_9CORY</name>
<dbReference type="InterPro" id="IPR001387">
    <property type="entry name" value="Cro/C1-type_HTH"/>
</dbReference>
<evidence type="ECO:0000313" key="6">
    <source>
        <dbReference type="EMBL" id="MBK1845038.1"/>
    </source>
</evidence>
<evidence type="ECO:0000256" key="1">
    <source>
        <dbReference type="ARBA" id="ARBA00010466"/>
    </source>
</evidence>
<dbReference type="RefSeq" id="WP_200260820.1">
    <property type="nucleotide sequence ID" value="NZ_JAPMKZ010000001.1"/>
</dbReference>
<dbReference type="Pfam" id="PF04198">
    <property type="entry name" value="Sugar-bind"/>
    <property type="match status" value="1"/>
</dbReference>
<dbReference type="InterPro" id="IPR036388">
    <property type="entry name" value="WH-like_DNA-bd_sf"/>
</dbReference>
<gene>
    <name evidence="6" type="ORF">JIM95_10720</name>
</gene>
<evidence type="ECO:0000256" key="3">
    <source>
        <dbReference type="ARBA" id="ARBA00023125"/>
    </source>
</evidence>
<dbReference type="InterPro" id="IPR007324">
    <property type="entry name" value="Sugar-bd_dom_put"/>
</dbReference>
<comment type="similarity">
    <text evidence="1">Belongs to the SorC transcriptional regulatory family.</text>
</comment>
<dbReference type="PANTHER" id="PTHR34294:SF1">
    <property type="entry name" value="TRANSCRIPTIONAL REGULATOR LSRR"/>
    <property type="match status" value="1"/>
</dbReference>
<evidence type="ECO:0000256" key="4">
    <source>
        <dbReference type="ARBA" id="ARBA00023163"/>
    </source>
</evidence>
<dbReference type="Gene3D" id="3.40.50.1360">
    <property type="match status" value="1"/>
</dbReference>
<keyword evidence="4" id="KW-0804">Transcription</keyword>
<evidence type="ECO:0000259" key="5">
    <source>
        <dbReference type="PROSITE" id="PS50943"/>
    </source>
</evidence>
<feature type="domain" description="HTH cro/C1-type" evidence="5">
    <location>
        <begin position="30"/>
        <end position="52"/>
    </location>
</feature>
<dbReference type="InterPro" id="IPR051054">
    <property type="entry name" value="SorC_transcr_regulators"/>
</dbReference>
<dbReference type="SUPFAM" id="SSF100950">
    <property type="entry name" value="NagB/RpiA/CoA transferase-like"/>
    <property type="match status" value="1"/>
</dbReference>
<evidence type="ECO:0000256" key="2">
    <source>
        <dbReference type="ARBA" id="ARBA00023015"/>
    </source>
</evidence>
<dbReference type="EMBL" id="JAENIP010000017">
    <property type="protein sequence ID" value="MBK1845038.1"/>
    <property type="molecule type" value="Genomic_DNA"/>
</dbReference>
<dbReference type="PANTHER" id="PTHR34294">
    <property type="entry name" value="TRANSCRIPTIONAL REGULATOR-RELATED"/>
    <property type="match status" value="1"/>
</dbReference>
<sequence length="334" mass="36122">MIPAYRPDPEEPPVDARDEQALTAVKLYFERGMSQAEVAAELGVSRPTVAKLIQLGKQRGFVTIEIHDPREVDSALAKQLVSRFGLADVRLAHLPRDTDADLLRELGKLGAAALQELVTDDMKVGVSWGDTMYSVAAQLEHTDRRGVEIVQLKGGTSHSERSTFDLETINSFCLAFNATARTLPLPVIFDSEETKRIVEQDRHISRILAAGRDTDLVTFTVGDVHRGSLLLNLGYLSEDEVDQLLDRAAGDACSRFFTADGEIALPSIDDRTVGITLDELASRPIRLLIAGGAAKTTAISTALDMGLATHLIIDRPTALRVLDAAGPAGSDDTV</sequence>
<dbReference type="Proteomes" id="UP000650005">
    <property type="component" value="Unassembled WGS sequence"/>
</dbReference>
<dbReference type="PROSITE" id="PS50943">
    <property type="entry name" value="HTH_CROC1"/>
    <property type="match status" value="1"/>
</dbReference>
<keyword evidence="3" id="KW-0238">DNA-binding</keyword>
<evidence type="ECO:0000313" key="7">
    <source>
        <dbReference type="Proteomes" id="UP000650005"/>
    </source>
</evidence>
<reference evidence="6" key="1">
    <citation type="submission" date="2021-01" db="EMBL/GenBank/DDBJ databases">
        <title>Characterization of Corynebacterium spp. from penguins.</title>
        <authorList>
            <person name="Svec P."/>
        </authorList>
    </citation>
    <scope>NUCLEOTIDE SEQUENCE</scope>
    <source>
        <strain evidence="6">CCM 8835</strain>
    </source>
</reference>
<organism evidence="6 7">
    <name type="scientific">Corynebacterium antarcticum</name>
    <dbReference type="NCBI Taxonomy" id="2800405"/>
    <lineage>
        <taxon>Bacteria</taxon>
        <taxon>Bacillati</taxon>
        <taxon>Actinomycetota</taxon>
        <taxon>Actinomycetes</taxon>
        <taxon>Mycobacteriales</taxon>
        <taxon>Corynebacteriaceae</taxon>
        <taxon>Corynebacterium</taxon>
    </lineage>
</organism>
<proteinExistence type="inferred from homology"/>
<accession>A0ABS1FNN8</accession>
<dbReference type="InterPro" id="IPR037171">
    <property type="entry name" value="NagB/RpiA_transferase-like"/>
</dbReference>
<protein>
    <submittedName>
        <fullName evidence="6">Sugar-binding transcriptional regulator</fullName>
    </submittedName>
</protein>
<keyword evidence="2" id="KW-0805">Transcription regulation</keyword>
<dbReference type="Gene3D" id="1.10.10.10">
    <property type="entry name" value="Winged helix-like DNA-binding domain superfamily/Winged helix DNA-binding domain"/>
    <property type="match status" value="1"/>
</dbReference>
<comment type="caution">
    <text evidence="6">The sequence shown here is derived from an EMBL/GenBank/DDBJ whole genome shotgun (WGS) entry which is preliminary data.</text>
</comment>
<keyword evidence="7" id="KW-1185">Reference proteome</keyword>